<dbReference type="PROSITE" id="PS00134">
    <property type="entry name" value="TRYPSIN_HIS"/>
    <property type="match status" value="1"/>
</dbReference>
<keyword evidence="2 5" id="KW-0378">Hydrolase</keyword>
<dbReference type="InterPro" id="IPR001254">
    <property type="entry name" value="Trypsin_dom"/>
</dbReference>
<dbReference type="CDD" id="cd00190">
    <property type="entry name" value="Tryp_SPc"/>
    <property type="match status" value="1"/>
</dbReference>
<dbReference type="PANTHER" id="PTHR24252">
    <property type="entry name" value="ACROSIN-RELATED"/>
    <property type="match status" value="1"/>
</dbReference>
<organism evidence="8 9">
    <name type="scientific">Desulfonema ishimotonii</name>
    <dbReference type="NCBI Taxonomy" id="45657"/>
    <lineage>
        <taxon>Bacteria</taxon>
        <taxon>Pseudomonadati</taxon>
        <taxon>Thermodesulfobacteriota</taxon>
        <taxon>Desulfobacteria</taxon>
        <taxon>Desulfobacterales</taxon>
        <taxon>Desulfococcaceae</taxon>
        <taxon>Desulfonema</taxon>
    </lineage>
</organism>
<evidence type="ECO:0000256" key="6">
    <source>
        <dbReference type="SAM" id="SignalP"/>
    </source>
</evidence>
<dbReference type="InterPro" id="IPR001314">
    <property type="entry name" value="Peptidase_S1A"/>
</dbReference>
<dbReference type="InterPro" id="IPR009003">
    <property type="entry name" value="Peptidase_S1_PA"/>
</dbReference>
<dbReference type="InterPro" id="IPR018114">
    <property type="entry name" value="TRYPSIN_HIS"/>
</dbReference>
<keyword evidence="1 5" id="KW-0645">Protease</keyword>
<keyword evidence="6" id="KW-0732">Signal</keyword>
<keyword evidence="4" id="KW-1015">Disulfide bond</keyword>
<evidence type="ECO:0000256" key="4">
    <source>
        <dbReference type="ARBA" id="ARBA00023157"/>
    </source>
</evidence>
<dbReference type="PROSITE" id="PS50240">
    <property type="entry name" value="TRYPSIN_DOM"/>
    <property type="match status" value="1"/>
</dbReference>
<dbReference type="SUPFAM" id="SSF50494">
    <property type="entry name" value="Trypsin-like serine proteases"/>
    <property type="match status" value="1"/>
</dbReference>
<proteinExistence type="predicted"/>
<dbReference type="OrthoDB" id="1496095at2"/>
<dbReference type="PRINTS" id="PR00722">
    <property type="entry name" value="CHYMOTRYPSIN"/>
</dbReference>
<reference evidence="9" key="2">
    <citation type="submission" date="2019-01" db="EMBL/GenBank/DDBJ databases">
        <title>Genome sequence of Desulfonema ishimotonii strain Tokyo 01.</title>
        <authorList>
            <person name="Fukui M."/>
        </authorList>
    </citation>
    <scope>NUCLEOTIDE SEQUENCE [LARGE SCALE GENOMIC DNA]</scope>
    <source>
        <strain evidence="9">Tokyo 01</strain>
    </source>
</reference>
<dbReference type="InterPro" id="IPR036439">
    <property type="entry name" value="Dockerin_dom_sf"/>
</dbReference>
<sequence length="345" mass="36852">MKCCKRVISSKSQNILILFMLILICPAAWAAEDSADISTESAGPTSRIVGGKEAEKGAWPWMAAIVDADSTSNYDGQFCGAELIHPQWAITAAHCVDGELPQNIAVALGLHNLETDTGERVGVKRIIVHPDYNDRTDDVDIALLELDRSVEYETLSLYTGTDSLSGKTAVTIGWGSTDPVFKSYPEELRQVSVPVVSNTTCNAAFNAYASYYDDPITDNMMCAGFEEGGKDACQGDSGGPLIVAEDGQWQLAGVVSWGEGCAEPGIYGVYTRVSRFADFVAQYVPPAGDLNGNGYVGLEDVIGILRIVAEIRPRTTSATNCGDFDSDGDLTLADGIGILKLLTMP</sequence>
<dbReference type="PROSITE" id="PS00135">
    <property type="entry name" value="TRYPSIN_SER"/>
    <property type="match status" value="1"/>
</dbReference>
<feature type="signal peptide" evidence="6">
    <location>
        <begin position="1"/>
        <end position="30"/>
    </location>
</feature>
<keyword evidence="9" id="KW-1185">Reference proteome</keyword>
<evidence type="ECO:0000256" key="1">
    <source>
        <dbReference type="ARBA" id="ARBA00022670"/>
    </source>
</evidence>
<dbReference type="InterPro" id="IPR018247">
    <property type="entry name" value="EF_Hand_1_Ca_BS"/>
</dbReference>
<evidence type="ECO:0000256" key="2">
    <source>
        <dbReference type="ARBA" id="ARBA00022801"/>
    </source>
</evidence>
<dbReference type="GO" id="GO:0000272">
    <property type="term" value="P:polysaccharide catabolic process"/>
    <property type="evidence" value="ECO:0007669"/>
    <property type="project" value="InterPro"/>
</dbReference>
<evidence type="ECO:0000256" key="3">
    <source>
        <dbReference type="ARBA" id="ARBA00022825"/>
    </source>
</evidence>
<dbReference type="GO" id="GO:0004252">
    <property type="term" value="F:serine-type endopeptidase activity"/>
    <property type="evidence" value="ECO:0007669"/>
    <property type="project" value="InterPro"/>
</dbReference>
<dbReference type="PROSITE" id="PS00018">
    <property type="entry name" value="EF_HAND_1"/>
    <property type="match status" value="1"/>
</dbReference>
<dbReference type="InterPro" id="IPR033116">
    <property type="entry name" value="TRYPSIN_SER"/>
</dbReference>
<dbReference type="FunFam" id="2.40.10.10:FF:000006">
    <property type="entry name" value="Serine proteinase stubble"/>
    <property type="match status" value="1"/>
</dbReference>
<dbReference type="EMBL" id="BEXT01000001">
    <property type="protein sequence ID" value="GBC61907.1"/>
    <property type="molecule type" value="Genomic_DNA"/>
</dbReference>
<dbReference type="Gene3D" id="2.40.10.10">
    <property type="entry name" value="Trypsin-like serine proteases"/>
    <property type="match status" value="1"/>
</dbReference>
<dbReference type="Gene3D" id="1.10.1330.10">
    <property type="entry name" value="Dockerin domain"/>
    <property type="match status" value="1"/>
</dbReference>
<comment type="caution">
    <text evidence="8">The sequence shown here is derived from an EMBL/GenBank/DDBJ whole genome shotgun (WGS) entry which is preliminary data.</text>
</comment>
<dbReference type="PANTHER" id="PTHR24252:SF7">
    <property type="entry name" value="HYALIN"/>
    <property type="match status" value="1"/>
</dbReference>
<evidence type="ECO:0000256" key="5">
    <source>
        <dbReference type="RuleBase" id="RU363034"/>
    </source>
</evidence>
<dbReference type="Pfam" id="PF00089">
    <property type="entry name" value="Trypsin"/>
    <property type="match status" value="1"/>
</dbReference>
<dbReference type="AlphaFoldDB" id="A0A401FY56"/>
<protein>
    <recommendedName>
        <fullName evidence="7">Peptidase S1 domain-containing protein</fullName>
    </recommendedName>
</protein>
<dbReference type="GO" id="GO:0006508">
    <property type="term" value="P:proteolysis"/>
    <property type="evidence" value="ECO:0007669"/>
    <property type="project" value="UniProtKB-KW"/>
</dbReference>
<evidence type="ECO:0000313" key="8">
    <source>
        <dbReference type="EMBL" id="GBC61907.1"/>
    </source>
</evidence>
<accession>A0A401FY56</accession>
<feature type="chain" id="PRO_5019315251" description="Peptidase S1 domain-containing protein" evidence="6">
    <location>
        <begin position="31"/>
        <end position="345"/>
    </location>
</feature>
<evidence type="ECO:0000313" key="9">
    <source>
        <dbReference type="Proteomes" id="UP000288096"/>
    </source>
</evidence>
<dbReference type="SUPFAM" id="SSF63446">
    <property type="entry name" value="Type I dockerin domain"/>
    <property type="match status" value="1"/>
</dbReference>
<reference evidence="9" key="1">
    <citation type="submission" date="2017-11" db="EMBL/GenBank/DDBJ databases">
        <authorList>
            <person name="Watanabe M."/>
            <person name="Kojima H."/>
        </authorList>
    </citation>
    <scope>NUCLEOTIDE SEQUENCE [LARGE SCALE GENOMIC DNA]</scope>
    <source>
        <strain evidence="9">Tokyo 01</strain>
    </source>
</reference>
<dbReference type="Proteomes" id="UP000288096">
    <property type="component" value="Unassembled WGS sequence"/>
</dbReference>
<evidence type="ECO:0000259" key="7">
    <source>
        <dbReference type="PROSITE" id="PS50240"/>
    </source>
</evidence>
<feature type="domain" description="Peptidase S1" evidence="7">
    <location>
        <begin position="48"/>
        <end position="285"/>
    </location>
</feature>
<gene>
    <name evidence="8" type="ORF">DENIS_2869</name>
</gene>
<dbReference type="InterPro" id="IPR043504">
    <property type="entry name" value="Peptidase_S1_PA_chymotrypsin"/>
</dbReference>
<keyword evidence="3 5" id="KW-0720">Serine protease</keyword>
<name>A0A401FY56_9BACT</name>
<dbReference type="SMART" id="SM00020">
    <property type="entry name" value="Tryp_SPc"/>
    <property type="match status" value="1"/>
</dbReference>